<dbReference type="InterPro" id="IPR036291">
    <property type="entry name" value="NAD(P)-bd_dom_sf"/>
</dbReference>
<dbReference type="GO" id="GO:0016616">
    <property type="term" value="F:oxidoreductase activity, acting on the CH-OH group of donors, NAD or NADP as acceptor"/>
    <property type="evidence" value="ECO:0007669"/>
    <property type="project" value="TreeGrafter"/>
</dbReference>
<keyword evidence="1" id="KW-0560">Oxidoreductase</keyword>
<evidence type="ECO:0000256" key="2">
    <source>
        <dbReference type="ARBA" id="ARBA00023445"/>
    </source>
</evidence>
<reference evidence="4 5" key="1">
    <citation type="submission" date="2021-02" db="EMBL/GenBank/DDBJ databases">
        <title>Genome assembly of Pseudopithomyces chartarum.</title>
        <authorList>
            <person name="Jauregui R."/>
            <person name="Singh J."/>
            <person name="Voisey C."/>
        </authorList>
    </citation>
    <scope>NUCLEOTIDE SEQUENCE [LARGE SCALE GENOMIC DNA]</scope>
    <source>
        <strain evidence="4 5">AGR01</strain>
    </source>
</reference>
<evidence type="ECO:0000259" key="3">
    <source>
        <dbReference type="Pfam" id="PF01370"/>
    </source>
</evidence>
<name>A0AAN6LW15_9PLEO</name>
<accession>A0AAN6LW15</accession>
<dbReference type="PANTHER" id="PTHR10366">
    <property type="entry name" value="NAD DEPENDENT EPIMERASE/DEHYDRATASE"/>
    <property type="match status" value="1"/>
</dbReference>
<keyword evidence="5" id="KW-1185">Reference proteome</keyword>
<dbReference type="Proteomes" id="UP001280581">
    <property type="component" value="Unassembled WGS sequence"/>
</dbReference>
<organism evidence="4 5">
    <name type="scientific">Pseudopithomyces chartarum</name>
    <dbReference type="NCBI Taxonomy" id="1892770"/>
    <lineage>
        <taxon>Eukaryota</taxon>
        <taxon>Fungi</taxon>
        <taxon>Dikarya</taxon>
        <taxon>Ascomycota</taxon>
        <taxon>Pezizomycotina</taxon>
        <taxon>Dothideomycetes</taxon>
        <taxon>Pleosporomycetidae</taxon>
        <taxon>Pleosporales</taxon>
        <taxon>Massarineae</taxon>
        <taxon>Didymosphaeriaceae</taxon>
        <taxon>Pseudopithomyces</taxon>
    </lineage>
</organism>
<comment type="similarity">
    <text evidence="2">Belongs to the NAD(P)-dependent epimerase/dehydratase family. Dihydroflavonol-4-reductase subfamily.</text>
</comment>
<dbReference type="Pfam" id="PF01370">
    <property type="entry name" value="Epimerase"/>
    <property type="match status" value="1"/>
</dbReference>
<evidence type="ECO:0000313" key="4">
    <source>
        <dbReference type="EMBL" id="KAK3204118.1"/>
    </source>
</evidence>
<dbReference type="PANTHER" id="PTHR10366:SF562">
    <property type="entry name" value="ALDEHYDE REDUCTASE II (AFU_ORTHOLOGUE AFUA_1G11360)"/>
    <property type="match status" value="1"/>
</dbReference>
<dbReference type="SUPFAM" id="SSF51735">
    <property type="entry name" value="NAD(P)-binding Rossmann-fold domains"/>
    <property type="match status" value="1"/>
</dbReference>
<gene>
    <name evidence="4" type="ORF">GRF29_106g1773102</name>
</gene>
<comment type="caution">
    <text evidence="4">The sequence shown here is derived from an EMBL/GenBank/DDBJ whole genome shotgun (WGS) entry which is preliminary data.</text>
</comment>
<feature type="domain" description="NAD-dependent epimerase/dehydratase" evidence="3">
    <location>
        <begin position="10"/>
        <end position="126"/>
    </location>
</feature>
<dbReference type="EMBL" id="WVTA01000010">
    <property type="protein sequence ID" value="KAK3204118.1"/>
    <property type="molecule type" value="Genomic_DNA"/>
</dbReference>
<proteinExistence type="inferred from homology"/>
<sequence>MAPIPEKGLVLVTGADGYIAGVTIQVLLNAGYRVRGSVRDPSKHQWMLSHYGSDFELVAIPETSAAKAFDQAIKGVDGVAHLASSMAMLPELEKTVGLEIKAMTNILEAGTKEPSVRRIMYMSSQSACIMHAPGRNYHVDANTWNEDARQARTTPEGKSYLRCYLNYCCKKMEAEQLGFKWVEEHEPHFEFNSVVPNVNWGTMVRPDITGFISMSAMLKMLWDGNRHVSAMLPPMWCTDVEGTALLTMAALNQDDVVNERIIAFAKQYTYKEILDIFQKHHPEKKFVEQNGETPDAGTVDTSRASGLLKRLGKENGFSDLEEIIIKWMPWAVKAEKQD</sequence>
<evidence type="ECO:0000256" key="1">
    <source>
        <dbReference type="ARBA" id="ARBA00023002"/>
    </source>
</evidence>
<dbReference type="Gene3D" id="3.40.50.720">
    <property type="entry name" value="NAD(P)-binding Rossmann-like Domain"/>
    <property type="match status" value="1"/>
</dbReference>
<dbReference type="AlphaFoldDB" id="A0AAN6LW15"/>
<dbReference type="InterPro" id="IPR050425">
    <property type="entry name" value="NAD(P)_dehydrat-like"/>
</dbReference>
<dbReference type="InterPro" id="IPR001509">
    <property type="entry name" value="Epimerase_deHydtase"/>
</dbReference>
<evidence type="ECO:0000313" key="5">
    <source>
        <dbReference type="Proteomes" id="UP001280581"/>
    </source>
</evidence>
<protein>
    <recommendedName>
        <fullName evidence="3">NAD-dependent epimerase/dehydratase domain-containing protein</fullName>
    </recommendedName>
</protein>